<dbReference type="Proteomes" id="UP001062846">
    <property type="component" value="Chromosome 3"/>
</dbReference>
<sequence>MISVMKMEHMREIPSCLILQRWTKTAKSSPLHGSTPMPEWVTQTTRFGALSSACVEMCYYASHITKGYNETKEEITKLTSRMRELYVLHVEEEPRNMRQNDNVEGTSMHFGVGDPVTIKGKGTHNLAKDFIPKIRKCGNCREPGHIRTKCPKLVHGDNLGNMNEDENTYESDVSVIHQQSFAGRDSSIYHPSFMHTDYTTNGCESSVNPNLTTIWSRNPDSVQAQFHGSNVGGWEDDFGQGIEYDY</sequence>
<gene>
    <name evidence="1" type="ORF">RHMOL_Rhmol03G0107700</name>
</gene>
<proteinExistence type="predicted"/>
<comment type="caution">
    <text evidence="1">The sequence shown here is derived from an EMBL/GenBank/DDBJ whole genome shotgun (WGS) entry which is preliminary data.</text>
</comment>
<name>A0ACC0PD80_RHOML</name>
<dbReference type="EMBL" id="CM046390">
    <property type="protein sequence ID" value="KAI8563385.1"/>
    <property type="molecule type" value="Genomic_DNA"/>
</dbReference>
<evidence type="ECO:0000313" key="1">
    <source>
        <dbReference type="EMBL" id="KAI8563385.1"/>
    </source>
</evidence>
<protein>
    <submittedName>
        <fullName evidence="1">Uncharacterized protein</fullName>
    </submittedName>
</protein>
<reference evidence="1" key="1">
    <citation type="submission" date="2022-02" db="EMBL/GenBank/DDBJ databases">
        <title>Plant Genome Project.</title>
        <authorList>
            <person name="Zhang R.-G."/>
        </authorList>
    </citation>
    <scope>NUCLEOTIDE SEQUENCE</scope>
    <source>
        <strain evidence="1">AT1</strain>
    </source>
</reference>
<evidence type="ECO:0000313" key="2">
    <source>
        <dbReference type="Proteomes" id="UP001062846"/>
    </source>
</evidence>
<accession>A0ACC0PD80</accession>
<keyword evidence="2" id="KW-1185">Reference proteome</keyword>
<organism evidence="1 2">
    <name type="scientific">Rhododendron molle</name>
    <name type="common">Chinese azalea</name>
    <name type="synonym">Azalea mollis</name>
    <dbReference type="NCBI Taxonomy" id="49168"/>
    <lineage>
        <taxon>Eukaryota</taxon>
        <taxon>Viridiplantae</taxon>
        <taxon>Streptophyta</taxon>
        <taxon>Embryophyta</taxon>
        <taxon>Tracheophyta</taxon>
        <taxon>Spermatophyta</taxon>
        <taxon>Magnoliopsida</taxon>
        <taxon>eudicotyledons</taxon>
        <taxon>Gunneridae</taxon>
        <taxon>Pentapetalae</taxon>
        <taxon>asterids</taxon>
        <taxon>Ericales</taxon>
        <taxon>Ericaceae</taxon>
        <taxon>Ericoideae</taxon>
        <taxon>Rhodoreae</taxon>
        <taxon>Rhododendron</taxon>
    </lineage>
</organism>